<gene>
    <name evidence="3" type="ORF">EA457_01165</name>
</gene>
<dbReference type="InterPro" id="IPR001387">
    <property type="entry name" value="Cro/C1-type_HTH"/>
</dbReference>
<proteinExistence type="predicted"/>
<dbReference type="PROSITE" id="PS50943">
    <property type="entry name" value="HTH_CROC1"/>
    <property type="match status" value="1"/>
</dbReference>
<dbReference type="RefSeq" id="WP_100084162.1">
    <property type="nucleotide sequence ID" value="NZ_CP033165.1"/>
</dbReference>
<dbReference type="SMART" id="SM00530">
    <property type="entry name" value="HTH_XRE"/>
    <property type="match status" value="1"/>
</dbReference>
<evidence type="ECO:0000313" key="4">
    <source>
        <dbReference type="Proteomes" id="UP000347383"/>
    </source>
</evidence>
<dbReference type="CDD" id="cd00093">
    <property type="entry name" value="HTH_XRE"/>
    <property type="match status" value="1"/>
</dbReference>
<keyword evidence="1" id="KW-0238">DNA-binding</keyword>
<dbReference type="Proteomes" id="UP000347383">
    <property type="component" value="Chromosome"/>
</dbReference>
<dbReference type="InterPro" id="IPR010982">
    <property type="entry name" value="Lambda_DNA-bd_dom_sf"/>
</dbReference>
<dbReference type="AlphaFoldDB" id="A0A9X7S5F8"/>
<evidence type="ECO:0000313" key="3">
    <source>
        <dbReference type="EMBL" id="QGH01265.1"/>
    </source>
</evidence>
<dbReference type="EMBL" id="CP033165">
    <property type="protein sequence ID" value="QGH01265.1"/>
    <property type="molecule type" value="Genomic_DNA"/>
</dbReference>
<feature type="domain" description="HTH cro/C1-type" evidence="2">
    <location>
        <begin position="9"/>
        <end position="63"/>
    </location>
</feature>
<dbReference type="PANTHER" id="PTHR46558:SF11">
    <property type="entry name" value="HTH-TYPE TRANSCRIPTIONAL REGULATOR XRE"/>
    <property type="match status" value="1"/>
</dbReference>
<dbReference type="SUPFAM" id="SSF47413">
    <property type="entry name" value="lambda repressor-like DNA-binding domains"/>
    <property type="match status" value="1"/>
</dbReference>
<organism evidence="3 4">
    <name type="scientific">Streptococcus dysgalactiae subsp. dysgalactiae</name>
    <dbReference type="NCBI Taxonomy" id="99822"/>
    <lineage>
        <taxon>Bacteria</taxon>
        <taxon>Bacillati</taxon>
        <taxon>Bacillota</taxon>
        <taxon>Bacilli</taxon>
        <taxon>Lactobacillales</taxon>
        <taxon>Streptococcaceae</taxon>
        <taxon>Streptococcus</taxon>
    </lineage>
</organism>
<dbReference type="PANTHER" id="PTHR46558">
    <property type="entry name" value="TRACRIPTIONAL REGULATORY PROTEIN-RELATED-RELATED"/>
    <property type="match status" value="1"/>
</dbReference>
<name>A0A9X7S5F8_STRDY</name>
<evidence type="ECO:0000256" key="1">
    <source>
        <dbReference type="ARBA" id="ARBA00023125"/>
    </source>
</evidence>
<reference evidence="3 4" key="1">
    <citation type="submission" date="2018-10" db="EMBL/GenBank/DDBJ databases">
        <title>Comparative Genomics Analysis of the Streptococcus dysgalactiae subspecies dysgalactiae.</title>
        <authorList>
            <person name="Koh T.H."/>
            <person name="Abdul Rahman N."/>
            <person name="Sessions O.M."/>
        </authorList>
    </citation>
    <scope>NUCLEOTIDE SEQUENCE [LARGE SCALE GENOMIC DNA]</scope>
    <source>
        <strain evidence="3 4">DB60705-15</strain>
    </source>
</reference>
<evidence type="ECO:0000259" key="2">
    <source>
        <dbReference type="PROSITE" id="PS50943"/>
    </source>
</evidence>
<sequence>MIENFAPNLIRLRKQKGLSQKELAQELGISSQTISNIENQSAYPTFTNLEKIAGFFNASPTDLFGTPQQIQLEKAVFETDEYSDKASTILKASKAISELEDDSSFQELINNLLFLTRGYQLYDAKGDELYRDNDGKLTSDEEFAVEMATGNSRLEKILNSEDKINDLFEKITYIENLNTNKD</sequence>
<accession>A0A9X7S5F8</accession>
<dbReference type="GO" id="GO:0003677">
    <property type="term" value="F:DNA binding"/>
    <property type="evidence" value="ECO:0007669"/>
    <property type="project" value="UniProtKB-KW"/>
</dbReference>
<dbReference type="Pfam" id="PF01381">
    <property type="entry name" value="HTH_3"/>
    <property type="match status" value="1"/>
</dbReference>
<dbReference type="Gene3D" id="1.10.260.40">
    <property type="entry name" value="lambda repressor-like DNA-binding domains"/>
    <property type="match status" value="1"/>
</dbReference>
<protein>
    <submittedName>
        <fullName evidence="3">XRE family transcriptional regulator</fullName>
    </submittedName>
</protein>